<dbReference type="SUPFAM" id="SSF56281">
    <property type="entry name" value="Metallo-hydrolase/oxidoreductase"/>
    <property type="match status" value="1"/>
</dbReference>
<comment type="similarity">
    <text evidence="1">Belongs to the metallo-beta-lactamase superfamily. Class-B beta-lactamase family.</text>
</comment>
<dbReference type="Pfam" id="PF00753">
    <property type="entry name" value="Lactamase_B"/>
    <property type="match status" value="1"/>
</dbReference>
<dbReference type="Proteomes" id="UP000236752">
    <property type="component" value="Unassembled WGS sequence"/>
</dbReference>
<organism evidence="3 4">
    <name type="scientific">Thalassococcus halodurans</name>
    <dbReference type="NCBI Taxonomy" id="373675"/>
    <lineage>
        <taxon>Bacteria</taxon>
        <taxon>Pseudomonadati</taxon>
        <taxon>Pseudomonadota</taxon>
        <taxon>Alphaproteobacteria</taxon>
        <taxon>Rhodobacterales</taxon>
        <taxon>Roseobacteraceae</taxon>
        <taxon>Thalassococcus</taxon>
    </lineage>
</organism>
<dbReference type="InterPro" id="IPR036866">
    <property type="entry name" value="RibonucZ/Hydroxyglut_hydro"/>
</dbReference>
<dbReference type="CDD" id="cd16282">
    <property type="entry name" value="metallo-hydrolase-like_MBL-fold"/>
    <property type="match status" value="1"/>
</dbReference>
<keyword evidence="3" id="KW-0378">Hydrolase</keyword>
<evidence type="ECO:0000313" key="3">
    <source>
        <dbReference type="EMBL" id="SEG58586.1"/>
    </source>
</evidence>
<dbReference type="RefSeq" id="WP_103911605.1">
    <property type="nucleotide sequence ID" value="NZ_FNUZ01000007.1"/>
</dbReference>
<feature type="domain" description="Metallo-beta-lactamase" evidence="2">
    <location>
        <begin position="90"/>
        <end position="274"/>
    </location>
</feature>
<dbReference type="EMBL" id="FNUZ01000007">
    <property type="protein sequence ID" value="SEG58586.1"/>
    <property type="molecule type" value="Genomic_DNA"/>
</dbReference>
<name>A0A1H6BEB5_9RHOB</name>
<proteinExistence type="inferred from homology"/>
<dbReference type="NCBIfam" id="TIGR04559">
    <property type="entry name" value="SoxH_rel_PQQ_2"/>
    <property type="match status" value="1"/>
</dbReference>
<accession>A0A1H6BEB5</accession>
<dbReference type="GO" id="GO:0017001">
    <property type="term" value="P:antibiotic catabolic process"/>
    <property type="evidence" value="ECO:0007669"/>
    <property type="project" value="UniProtKB-ARBA"/>
</dbReference>
<dbReference type="PANTHER" id="PTHR42951:SF4">
    <property type="entry name" value="ACYL-COENZYME A THIOESTERASE MBLAC2"/>
    <property type="match status" value="1"/>
</dbReference>
<dbReference type="InterPro" id="IPR030829">
    <property type="entry name" value="SoxH-rel_PQQ_2"/>
</dbReference>
<reference evidence="3 4" key="1">
    <citation type="submission" date="2016-10" db="EMBL/GenBank/DDBJ databases">
        <authorList>
            <person name="de Groot N.N."/>
        </authorList>
    </citation>
    <scope>NUCLEOTIDE SEQUENCE [LARGE SCALE GENOMIC DNA]</scope>
    <source>
        <strain evidence="3 4">DSM 26915</strain>
    </source>
</reference>
<evidence type="ECO:0000313" key="4">
    <source>
        <dbReference type="Proteomes" id="UP000236752"/>
    </source>
</evidence>
<dbReference type="InterPro" id="IPR050855">
    <property type="entry name" value="NDM-1-like"/>
</dbReference>
<dbReference type="Gene3D" id="3.60.15.10">
    <property type="entry name" value="Ribonuclease Z/Hydroxyacylglutathione hydrolase-like"/>
    <property type="match status" value="1"/>
</dbReference>
<dbReference type="AlphaFoldDB" id="A0A1H6BEB5"/>
<dbReference type="PANTHER" id="PTHR42951">
    <property type="entry name" value="METALLO-BETA-LACTAMASE DOMAIN-CONTAINING"/>
    <property type="match status" value="1"/>
</dbReference>
<protein>
    <submittedName>
        <fullName evidence="3">Quinoprotein relay system zinc metallohydrolase 2</fullName>
    </submittedName>
</protein>
<dbReference type="InterPro" id="IPR001279">
    <property type="entry name" value="Metallo-B-lactamas"/>
</dbReference>
<evidence type="ECO:0000259" key="2">
    <source>
        <dbReference type="SMART" id="SM00849"/>
    </source>
</evidence>
<evidence type="ECO:0000256" key="1">
    <source>
        <dbReference type="ARBA" id="ARBA00005250"/>
    </source>
</evidence>
<sequence>MFEAVVTVCLMMEPDICRDVLLPNHRAAEQADCLASLSTVPDYVPPSGLTATALTCKPEGPALKVSEVGDGVFWHRGLIEEPDRVNRGDVTNLGFVIGEEWVAVIDTGTARWMGEALLRAIRQRTDLPIGYVILTHMHPDHVLGANVLAEAGGEVVGHAKLPRALADRRDNYLESLSGLLGDSAFIGSDIIAPSVVVEDEMVLDLGGRQLALRAWPAAHTGTDLTVQDDLTGLLFTGDLVFHEHTPALDGSLRGWQKVLAEFADLNPTGILPGHGGPLLDWPEGTADMERYLEVLAHDTRQAIDDGMHMGEAVTRIAESERDHWTLFDAYNPRNATVAFTELEWE</sequence>
<gene>
    <name evidence="3" type="ORF">SAMN04488045_3451</name>
</gene>
<dbReference type="SMART" id="SM00849">
    <property type="entry name" value="Lactamase_B"/>
    <property type="match status" value="1"/>
</dbReference>
<keyword evidence="4" id="KW-1185">Reference proteome</keyword>
<dbReference type="GO" id="GO:0016787">
    <property type="term" value="F:hydrolase activity"/>
    <property type="evidence" value="ECO:0007669"/>
    <property type="project" value="UniProtKB-KW"/>
</dbReference>
<dbReference type="OrthoDB" id="420651at2"/>